<keyword evidence="3" id="KW-0863">Zinc-finger</keyword>
<keyword evidence="4" id="KW-0862">Zinc</keyword>
<dbReference type="Proteomes" id="UP000186594">
    <property type="component" value="Unassembled WGS sequence"/>
</dbReference>
<dbReference type="GO" id="GO:0006260">
    <property type="term" value="P:DNA replication"/>
    <property type="evidence" value="ECO:0007669"/>
    <property type="project" value="TreeGrafter"/>
</dbReference>
<dbReference type="OrthoDB" id="10266249at2759"/>
<feature type="domain" description="DNA/RNA-binding protein Kin17 WH-like" evidence="5">
    <location>
        <begin position="53"/>
        <end position="179"/>
    </location>
</feature>
<dbReference type="InterPro" id="IPR036236">
    <property type="entry name" value="Znf_C2H2_sf"/>
</dbReference>
<sequence length="286" mass="33833">MHSSLFSQLTTDLANKMKAKGLQRLRWYCQVCEKQCRDENGFRCHVASEGHVRQMLIVGENPRKHIQQYSNQFKHDFLQQLRTSHGEKKVNANHFYQEYISHKSHVHMNGTHWVTLTEFVKHLGREGICKVEQNEKGWYMSWIDNSPESMRRKEIVRKRERLDKGEENRENKLIAQQIERASHEESTTTTGDEERQKVLIREQDEKIKLDWKTTGKQDSIPNTLPVALPKKKQNIFSTVKRTTTISKQSVQNQKKITSTVDQIMQEEIDRKKRFNGRSSEFKRVKI</sequence>
<proteinExistence type="inferred from homology"/>
<keyword evidence="2" id="KW-0479">Metal-binding</keyword>
<dbReference type="InterPro" id="IPR019447">
    <property type="entry name" value="DNA/RNA-bd_Kin17_WH-like_dom"/>
</dbReference>
<evidence type="ECO:0000313" key="6">
    <source>
        <dbReference type="EMBL" id="OLL22769.1"/>
    </source>
</evidence>
<organism evidence="6 7">
    <name type="scientific">Neolecta irregularis (strain DAH-3)</name>
    <dbReference type="NCBI Taxonomy" id="1198029"/>
    <lineage>
        <taxon>Eukaryota</taxon>
        <taxon>Fungi</taxon>
        <taxon>Dikarya</taxon>
        <taxon>Ascomycota</taxon>
        <taxon>Taphrinomycotina</taxon>
        <taxon>Neolectales</taxon>
        <taxon>Neolectaceae</taxon>
        <taxon>Neolecta</taxon>
    </lineage>
</organism>
<evidence type="ECO:0000313" key="7">
    <source>
        <dbReference type="Proteomes" id="UP000186594"/>
    </source>
</evidence>
<evidence type="ECO:0000256" key="3">
    <source>
        <dbReference type="ARBA" id="ARBA00022771"/>
    </source>
</evidence>
<gene>
    <name evidence="6" type="ORF">NEOLI_003877</name>
</gene>
<dbReference type="GO" id="GO:0006974">
    <property type="term" value="P:DNA damage response"/>
    <property type="evidence" value="ECO:0007669"/>
    <property type="project" value="TreeGrafter"/>
</dbReference>
<dbReference type="GO" id="GO:0008270">
    <property type="term" value="F:zinc ion binding"/>
    <property type="evidence" value="ECO:0007669"/>
    <property type="project" value="UniProtKB-KW"/>
</dbReference>
<dbReference type="SMART" id="SM01253">
    <property type="entry name" value="Kin17_mid"/>
    <property type="match status" value="1"/>
</dbReference>
<comment type="similarity">
    <text evidence="1">Belongs to the KIN17 family.</text>
</comment>
<dbReference type="InterPro" id="IPR037321">
    <property type="entry name" value="KIN17-like"/>
</dbReference>
<evidence type="ECO:0000259" key="5">
    <source>
        <dbReference type="SMART" id="SM01253"/>
    </source>
</evidence>
<dbReference type="InterPro" id="IPR056767">
    <property type="entry name" value="C2H2-Znf_KIN17"/>
</dbReference>
<dbReference type="AlphaFoldDB" id="A0A1U7LJE8"/>
<name>A0A1U7LJE8_NEOID</name>
<dbReference type="PANTHER" id="PTHR12805">
    <property type="entry name" value="KIN17 KIN, ANTIGENIC DETERMINANT OF RECA PROTEIN HOMOLOG"/>
    <property type="match status" value="1"/>
</dbReference>
<dbReference type="Gene3D" id="1.10.10.2030">
    <property type="entry name" value="DNA/RNA-binding protein Kin17, conserved domain"/>
    <property type="match status" value="1"/>
</dbReference>
<keyword evidence="7" id="KW-1185">Reference proteome</keyword>
<evidence type="ECO:0000256" key="2">
    <source>
        <dbReference type="ARBA" id="ARBA00022723"/>
    </source>
</evidence>
<dbReference type="OMA" id="QCHIRSE"/>
<comment type="caution">
    <text evidence="6">The sequence shown here is derived from an EMBL/GenBank/DDBJ whole genome shotgun (WGS) entry which is preliminary data.</text>
</comment>
<protein>
    <submittedName>
        <fullName evidence="6">KIN17-like protein</fullName>
    </submittedName>
</protein>
<evidence type="ECO:0000256" key="4">
    <source>
        <dbReference type="ARBA" id="ARBA00022833"/>
    </source>
</evidence>
<dbReference type="PANTHER" id="PTHR12805:SF0">
    <property type="entry name" value="DNA_RNA-BINDING PROTEIN KIN17"/>
    <property type="match status" value="1"/>
</dbReference>
<dbReference type="GO" id="GO:0005634">
    <property type="term" value="C:nucleus"/>
    <property type="evidence" value="ECO:0007669"/>
    <property type="project" value="TreeGrafter"/>
</dbReference>
<dbReference type="Pfam" id="PF25095">
    <property type="entry name" value="C2H2-zf_KIN17"/>
    <property type="match status" value="1"/>
</dbReference>
<dbReference type="STRING" id="1198029.A0A1U7LJE8"/>
<evidence type="ECO:0000256" key="1">
    <source>
        <dbReference type="ARBA" id="ARBA00008517"/>
    </source>
</evidence>
<reference evidence="6 7" key="1">
    <citation type="submission" date="2016-04" db="EMBL/GenBank/DDBJ databases">
        <title>Evolutionary innovation and constraint leading to complex multicellularity in the Ascomycota.</title>
        <authorList>
            <person name="Cisse O."/>
            <person name="Nguyen A."/>
            <person name="Hewitt D.A."/>
            <person name="Jedd G."/>
            <person name="Stajich J.E."/>
        </authorList>
    </citation>
    <scope>NUCLEOTIDE SEQUENCE [LARGE SCALE GENOMIC DNA]</scope>
    <source>
        <strain evidence="6 7">DAH-3</strain>
    </source>
</reference>
<dbReference type="InterPro" id="IPR038254">
    <property type="entry name" value="KIN17_WH-like_sf"/>
</dbReference>
<accession>A0A1U7LJE8</accession>
<dbReference type="GO" id="GO:0003690">
    <property type="term" value="F:double-stranded DNA binding"/>
    <property type="evidence" value="ECO:0007669"/>
    <property type="project" value="TreeGrafter"/>
</dbReference>
<dbReference type="Pfam" id="PF10357">
    <property type="entry name" value="WH_KIN17"/>
    <property type="match status" value="1"/>
</dbReference>
<dbReference type="EMBL" id="LXFE01002793">
    <property type="protein sequence ID" value="OLL22769.1"/>
    <property type="molecule type" value="Genomic_DNA"/>
</dbReference>
<dbReference type="FunFam" id="1.10.10.2030:FF:000001">
    <property type="entry name" value="DNA/RNA-binding protein KIN17, putative"/>
    <property type="match status" value="1"/>
</dbReference>
<dbReference type="SUPFAM" id="SSF57667">
    <property type="entry name" value="beta-beta-alpha zinc fingers"/>
    <property type="match status" value="1"/>
</dbReference>